<dbReference type="InterPro" id="IPR006924">
    <property type="entry name" value="Ribosomal_cS23-like"/>
</dbReference>
<dbReference type="GO" id="GO:0009507">
    <property type="term" value="C:chloroplast"/>
    <property type="evidence" value="ECO:0007669"/>
    <property type="project" value="UniProtKB-SubCell"/>
</dbReference>
<keyword evidence="5 9" id="KW-0934">Plastid</keyword>
<dbReference type="GO" id="GO:0006412">
    <property type="term" value="P:translation"/>
    <property type="evidence" value="ECO:0007669"/>
    <property type="project" value="InterPro"/>
</dbReference>
<dbReference type="InterPro" id="IPR038447">
    <property type="entry name" value="PSRP-3/Ycf65_sf"/>
</dbReference>
<geneLocation type="chloroplast" evidence="9"/>
<evidence type="ECO:0000256" key="3">
    <source>
        <dbReference type="ARBA" id="ARBA00011458"/>
    </source>
</evidence>
<evidence type="ECO:0000256" key="1">
    <source>
        <dbReference type="ARBA" id="ARBA00004229"/>
    </source>
</evidence>
<dbReference type="EMBL" id="KP686077">
    <property type="protein sequence ID" value="AKL82471.1"/>
    <property type="molecule type" value="Genomic_DNA"/>
</dbReference>
<dbReference type="AlphaFoldDB" id="A0A0G3VP71"/>
<comment type="subcellular location">
    <subcellularLocation>
        <location evidence="1">Plastid</location>
        <location evidence="1">Chloroplast</location>
    </subcellularLocation>
</comment>
<evidence type="ECO:0000256" key="2">
    <source>
        <dbReference type="ARBA" id="ARBA00008561"/>
    </source>
</evidence>
<dbReference type="Pfam" id="PF04839">
    <property type="entry name" value="PSRP-3_Ycf65"/>
    <property type="match status" value="1"/>
</dbReference>
<evidence type="ECO:0000256" key="4">
    <source>
        <dbReference type="ARBA" id="ARBA00022528"/>
    </source>
</evidence>
<proteinExistence type="inferred from homology"/>
<keyword evidence="6 9" id="KW-0689">Ribosomal protein</keyword>
<dbReference type="GeneID" id="24571508"/>
<evidence type="ECO:0000313" key="9">
    <source>
        <dbReference type="EMBL" id="AKL82471.1"/>
    </source>
</evidence>
<keyword evidence="7" id="KW-0687">Ribonucleoprotein</keyword>
<gene>
    <name evidence="9" type="primary">ycf65</name>
</gene>
<evidence type="ECO:0000256" key="5">
    <source>
        <dbReference type="ARBA" id="ARBA00022640"/>
    </source>
</evidence>
<dbReference type="GO" id="GO:0005840">
    <property type="term" value="C:ribosome"/>
    <property type="evidence" value="ECO:0007669"/>
    <property type="project" value="UniProtKB-KW"/>
</dbReference>
<name>A0A0G3VP71_9EUGL</name>
<evidence type="ECO:0000256" key="7">
    <source>
        <dbReference type="ARBA" id="ARBA00023274"/>
    </source>
</evidence>
<comment type="subunit">
    <text evidence="3">Part of the 30S ribosomal subunit.</text>
</comment>
<reference evidence="9" key="1">
    <citation type="journal article" date="2015" name="J. Eukaryot. Microbiol.">
        <title>Chloroplast Genome Evolution in the Euglenaceae.</title>
        <authorList>
            <person name="Bennett M.S."/>
            <person name="Triemer R.E."/>
        </authorList>
    </citation>
    <scope>NUCLEOTIDE SEQUENCE</scope>
    <source>
        <strain evidence="9">UTEX 1327</strain>
    </source>
</reference>
<organism evidence="9">
    <name type="scientific">Trachelomonas volvocina</name>
    <dbReference type="NCBI Taxonomy" id="103340"/>
    <lineage>
        <taxon>Eukaryota</taxon>
        <taxon>Discoba</taxon>
        <taxon>Euglenozoa</taxon>
        <taxon>Euglenida</taxon>
        <taxon>Spirocuta</taxon>
        <taxon>Euglenophyceae</taxon>
        <taxon>Euglenales</taxon>
        <taxon>Euglenaceae</taxon>
        <taxon>Trachelomonas</taxon>
    </lineage>
</organism>
<evidence type="ECO:0000256" key="8">
    <source>
        <dbReference type="ARBA" id="ARBA00035379"/>
    </source>
</evidence>
<protein>
    <recommendedName>
        <fullName evidence="8">30S ribosomal protein 3, chloroplastic</fullName>
    </recommendedName>
</protein>
<dbReference type="RefSeq" id="YP_009145550.1">
    <property type="nucleotide sequence ID" value="NC_027288.1"/>
</dbReference>
<dbReference type="PANTHER" id="PTHR35108:SF1">
    <property type="entry name" value="OS04G0461100 PROTEIN"/>
    <property type="match status" value="1"/>
</dbReference>
<sequence length="105" mass="12508">MFYFLIAFSLDQRVGNRFVPLTDFYFWPQTDAWEGMKEFLEGEEFINQDEAIFILNQITEVINLWQDKDLNHARNFNLIYKKFPLVSFLNSSQIGFEPTQNNLEG</sequence>
<dbReference type="GO" id="GO:0003735">
    <property type="term" value="F:structural constituent of ribosome"/>
    <property type="evidence" value="ECO:0007669"/>
    <property type="project" value="InterPro"/>
</dbReference>
<evidence type="ECO:0000256" key="6">
    <source>
        <dbReference type="ARBA" id="ARBA00022980"/>
    </source>
</evidence>
<dbReference type="PANTHER" id="PTHR35108">
    <property type="entry name" value="30S RIBOSOMAL PROTEIN 3, CHLOROPLASTIC"/>
    <property type="match status" value="1"/>
</dbReference>
<comment type="similarity">
    <text evidence="2">Belongs to the chloroplast-specific ribosomal protein cS23 family.</text>
</comment>
<dbReference type="Gene3D" id="3.30.390.140">
    <property type="match status" value="1"/>
</dbReference>
<dbReference type="GO" id="GO:1990904">
    <property type="term" value="C:ribonucleoprotein complex"/>
    <property type="evidence" value="ECO:0007669"/>
    <property type="project" value="UniProtKB-KW"/>
</dbReference>
<accession>A0A0G3VP71</accession>
<keyword evidence="4 9" id="KW-0150">Chloroplast</keyword>